<gene>
    <name evidence="1" type="ORF">DLJ54_06430</name>
</gene>
<proteinExistence type="predicted"/>
<dbReference type="Proteomes" id="UP000251577">
    <property type="component" value="Unassembled WGS sequence"/>
</dbReference>
<accession>A0A364V5B2</accession>
<evidence type="ECO:0000313" key="1">
    <source>
        <dbReference type="EMBL" id="RAV31817.1"/>
    </source>
</evidence>
<keyword evidence="2" id="KW-1185">Reference proteome</keyword>
<dbReference type="EMBL" id="QHCV01000056">
    <property type="protein sequence ID" value="RAV31817.1"/>
    <property type="molecule type" value="Genomic_DNA"/>
</dbReference>
<dbReference type="RefSeq" id="WP_113630940.1">
    <property type="nucleotide sequence ID" value="NZ_QHCV01000056.1"/>
</dbReference>
<name>A0A364V5B2_9CORY</name>
<evidence type="ECO:0000313" key="2">
    <source>
        <dbReference type="Proteomes" id="UP000251577"/>
    </source>
</evidence>
<protein>
    <submittedName>
        <fullName evidence="1">Uncharacterized protein</fullName>
    </submittedName>
</protein>
<dbReference type="AlphaFoldDB" id="A0A364V5B2"/>
<reference evidence="1 2" key="1">
    <citation type="journal article" date="2018" name="Syst. Appl. Microbiol.">
        <title>Corynebacterium heidelbergense sp. nov., isolated from the preen glands of Egyptian geese (Alopochen aegyptiacus).</title>
        <authorList>
            <person name="Braun M.S."/>
            <person name="Wang E."/>
            <person name="Zimmermann S."/>
            <person name="Wink M."/>
        </authorList>
    </citation>
    <scope>NUCLEOTIDE SEQUENCE [LARGE SCALE GENOMIC DNA]</scope>
    <source>
        <strain evidence="1 2">647</strain>
    </source>
</reference>
<comment type="caution">
    <text evidence="1">The sequence shown here is derived from an EMBL/GenBank/DDBJ whole genome shotgun (WGS) entry which is preliminary data.</text>
</comment>
<organism evidence="1 2">
    <name type="scientific">Corynebacterium heidelbergense</name>
    <dbReference type="NCBI Taxonomy" id="2055947"/>
    <lineage>
        <taxon>Bacteria</taxon>
        <taxon>Bacillati</taxon>
        <taxon>Actinomycetota</taxon>
        <taxon>Actinomycetes</taxon>
        <taxon>Mycobacteriales</taxon>
        <taxon>Corynebacteriaceae</taxon>
        <taxon>Corynebacterium</taxon>
    </lineage>
</organism>
<sequence length="91" mass="9941">MRRPDAYDTFLVKSGHGNGEAPEVPKLEHVAADAAEEETLEIVSLANIEDANALAAGQELNFDPKTTVLYGLNGSGKNGYVRILKRIWPFE</sequence>